<protein>
    <submittedName>
        <fullName evidence="1">Uncharacterized protein</fullName>
    </submittedName>
</protein>
<dbReference type="KEGG" id="rul:UC8_22140"/>
<evidence type="ECO:0000313" key="2">
    <source>
        <dbReference type="Proteomes" id="UP000325286"/>
    </source>
</evidence>
<proteinExistence type="predicted"/>
<gene>
    <name evidence="1" type="ORF">UC8_22140</name>
</gene>
<sequence length="206" mass="22485">MLRFNLKSLVLLVAIAAIACAFAVMTVRLRRAEAELSVLRSEAGSLTIHDTNLIHIRNVDTNDPYSWKWRVYVPRGTRLEAGIELDGRYRAEGKPTGGGSSVVPSVPNGVVLSASVSPLVDGISTITVQVGEQTFATSSTNLNPSDWLPTPENRTIAADAEIERFGYDTPIRLLSRKEPGISTNDWHPMGGKKVGLVVWAIPHKER</sequence>
<organism evidence="1 2">
    <name type="scientific">Roseimaritima ulvae</name>
    <dbReference type="NCBI Taxonomy" id="980254"/>
    <lineage>
        <taxon>Bacteria</taxon>
        <taxon>Pseudomonadati</taxon>
        <taxon>Planctomycetota</taxon>
        <taxon>Planctomycetia</taxon>
        <taxon>Pirellulales</taxon>
        <taxon>Pirellulaceae</taxon>
        <taxon>Roseimaritima</taxon>
    </lineage>
</organism>
<dbReference type="PROSITE" id="PS51257">
    <property type="entry name" value="PROKAR_LIPOPROTEIN"/>
    <property type="match status" value="1"/>
</dbReference>
<dbReference type="EMBL" id="CP042914">
    <property type="protein sequence ID" value="QEG40207.1"/>
    <property type="molecule type" value="Genomic_DNA"/>
</dbReference>
<dbReference type="RefSeq" id="WP_148080230.1">
    <property type="nucleotide sequence ID" value="NZ_CP042914.1"/>
</dbReference>
<dbReference type="Proteomes" id="UP000325286">
    <property type="component" value="Chromosome"/>
</dbReference>
<accession>A0A5B9QM70</accession>
<evidence type="ECO:0000313" key="1">
    <source>
        <dbReference type="EMBL" id="QEG40207.1"/>
    </source>
</evidence>
<dbReference type="OrthoDB" id="290549at2"/>
<reference evidence="1 2" key="1">
    <citation type="submission" date="2019-08" db="EMBL/GenBank/DDBJ databases">
        <title>Deep-cultivation of Planctomycetes and their phenomic and genomic characterization uncovers novel biology.</title>
        <authorList>
            <person name="Wiegand S."/>
            <person name="Jogler M."/>
            <person name="Boedeker C."/>
            <person name="Pinto D."/>
            <person name="Vollmers J."/>
            <person name="Rivas-Marin E."/>
            <person name="Kohn T."/>
            <person name="Peeters S.H."/>
            <person name="Heuer A."/>
            <person name="Rast P."/>
            <person name="Oberbeckmann S."/>
            <person name="Bunk B."/>
            <person name="Jeske O."/>
            <person name="Meyerdierks A."/>
            <person name="Storesund J.E."/>
            <person name="Kallscheuer N."/>
            <person name="Luecker S."/>
            <person name="Lage O.M."/>
            <person name="Pohl T."/>
            <person name="Merkel B.J."/>
            <person name="Hornburger P."/>
            <person name="Mueller R.-W."/>
            <person name="Bruemmer F."/>
            <person name="Labrenz M."/>
            <person name="Spormann A.M."/>
            <person name="Op den Camp H."/>
            <person name="Overmann J."/>
            <person name="Amann R."/>
            <person name="Jetten M.S.M."/>
            <person name="Mascher T."/>
            <person name="Medema M.H."/>
            <person name="Devos D.P."/>
            <person name="Kaster A.-K."/>
            <person name="Ovreas L."/>
            <person name="Rohde M."/>
            <person name="Galperin M.Y."/>
            <person name="Jogler C."/>
        </authorList>
    </citation>
    <scope>NUCLEOTIDE SEQUENCE [LARGE SCALE GENOMIC DNA]</scope>
    <source>
        <strain evidence="1 2">UC8</strain>
    </source>
</reference>
<keyword evidence="2" id="KW-1185">Reference proteome</keyword>
<dbReference type="AlphaFoldDB" id="A0A5B9QM70"/>
<name>A0A5B9QM70_9BACT</name>